<dbReference type="GO" id="GO:0008270">
    <property type="term" value="F:zinc ion binding"/>
    <property type="evidence" value="ECO:0007669"/>
    <property type="project" value="InterPro"/>
</dbReference>
<comment type="caution">
    <text evidence="2">The sequence shown here is derived from an EMBL/GenBank/DDBJ whole genome shotgun (WGS) entry which is preliminary data.</text>
</comment>
<keyword evidence="3" id="KW-1185">Reference proteome</keyword>
<gene>
    <name evidence="2" type="ORF">CJ203_03155</name>
</gene>
<dbReference type="RefSeq" id="WP_102723515.1">
    <property type="nucleotide sequence ID" value="NZ_JBHRZL010000006.1"/>
</dbReference>
<dbReference type="CDD" id="cd00085">
    <property type="entry name" value="HNHc"/>
    <property type="match status" value="1"/>
</dbReference>
<proteinExistence type="predicted"/>
<dbReference type="InterPro" id="IPR002711">
    <property type="entry name" value="HNH"/>
</dbReference>
<protein>
    <submittedName>
        <fullName evidence="2">HNH endonuclease</fullName>
    </submittedName>
</protein>
<evidence type="ECO:0000259" key="1">
    <source>
        <dbReference type="SMART" id="SM00507"/>
    </source>
</evidence>
<name>A0A2N6T6S8_9CORY</name>
<dbReference type="EMBL" id="PNHG01000003">
    <property type="protein sequence ID" value="PMC65025.1"/>
    <property type="molecule type" value="Genomic_DNA"/>
</dbReference>
<evidence type="ECO:0000313" key="2">
    <source>
        <dbReference type="EMBL" id="PMC65025.1"/>
    </source>
</evidence>
<dbReference type="SMART" id="SM00507">
    <property type="entry name" value="HNHc"/>
    <property type="match status" value="1"/>
</dbReference>
<sequence>MNFNTVIAALSGGAIDMLKGFDRQAALDAGMSQATANNWKLVHDAYYGPTTSPSKQRQAREKARVEGVSLDKLVHIEKKLKRINNNRTRNKLRLTMLAVRGNYKALLALTRKLLPGADKPPEKKLTISPSRHGRRRVMFWADERDVADLEHALLEGVDPDLPLAPQLLEHFLALIRSGGGVPRAVPRPQLLIPLPEWVRIIRGEDDDVVLGLTDGTTITGADFLTTHTANPDNELEAVVFHPTEGAVNQYRLERFANAKQRDMARATQPICTSPDCRRGADQCEIHHIKAWKNGGETNANNLAPLCRYHNRVNDDDAHVAHRGHVEMRGGAPVWISPRGFARANTLHPFGGMRSLFNHDPAKVPVRAR</sequence>
<keyword evidence="2" id="KW-0540">Nuclease</keyword>
<dbReference type="Gene3D" id="1.10.30.50">
    <property type="match status" value="1"/>
</dbReference>
<dbReference type="AlphaFoldDB" id="A0A2N6T6S8"/>
<dbReference type="GO" id="GO:0003676">
    <property type="term" value="F:nucleic acid binding"/>
    <property type="evidence" value="ECO:0007669"/>
    <property type="project" value="InterPro"/>
</dbReference>
<evidence type="ECO:0000313" key="3">
    <source>
        <dbReference type="Proteomes" id="UP000235836"/>
    </source>
</evidence>
<dbReference type="InterPro" id="IPR003615">
    <property type="entry name" value="HNH_nuc"/>
</dbReference>
<reference evidence="2 3" key="1">
    <citation type="submission" date="2017-09" db="EMBL/GenBank/DDBJ databases">
        <title>Bacterial strain isolated from the female urinary microbiota.</title>
        <authorList>
            <person name="Thomas-White K."/>
            <person name="Kumar N."/>
            <person name="Forster S."/>
            <person name="Putonti C."/>
            <person name="Lawley T."/>
            <person name="Wolfe A.J."/>
        </authorList>
    </citation>
    <scope>NUCLEOTIDE SEQUENCE [LARGE SCALE GENOMIC DNA]</scope>
    <source>
        <strain evidence="2 3">UMB0792</strain>
    </source>
</reference>
<keyword evidence="2" id="KW-0378">Hydrolase</keyword>
<dbReference type="GO" id="GO:0004519">
    <property type="term" value="F:endonuclease activity"/>
    <property type="evidence" value="ECO:0007669"/>
    <property type="project" value="UniProtKB-KW"/>
</dbReference>
<keyword evidence="2" id="KW-0255">Endonuclease</keyword>
<dbReference type="Proteomes" id="UP000235836">
    <property type="component" value="Unassembled WGS sequence"/>
</dbReference>
<organism evidence="2 3">
    <name type="scientific">Corynebacterium tuscaniense</name>
    <dbReference type="NCBI Taxonomy" id="302449"/>
    <lineage>
        <taxon>Bacteria</taxon>
        <taxon>Bacillati</taxon>
        <taxon>Actinomycetota</taxon>
        <taxon>Actinomycetes</taxon>
        <taxon>Mycobacteriales</taxon>
        <taxon>Corynebacteriaceae</taxon>
        <taxon>Corynebacterium</taxon>
    </lineage>
</organism>
<dbReference type="Pfam" id="PF01844">
    <property type="entry name" value="HNH"/>
    <property type="match status" value="1"/>
</dbReference>
<feature type="domain" description="HNH nuclease" evidence="1">
    <location>
        <begin position="259"/>
        <end position="311"/>
    </location>
</feature>
<accession>A0A2N6T6S8</accession>